<name>A0A1R4GKS4_9MICC</name>
<dbReference type="InterPro" id="IPR002935">
    <property type="entry name" value="SAM_O-MeTrfase"/>
</dbReference>
<reference evidence="4 5" key="1">
    <citation type="submission" date="2017-02" db="EMBL/GenBank/DDBJ databases">
        <authorList>
            <person name="Peterson S.W."/>
        </authorList>
    </citation>
    <scope>NUCLEOTIDE SEQUENCE [LARGE SCALE GENOMIC DNA]</scope>
    <source>
        <strain evidence="4 5">B Ar 00.02</strain>
    </source>
</reference>
<dbReference type="SUPFAM" id="SSF53335">
    <property type="entry name" value="S-adenosyl-L-methionine-dependent methyltransferases"/>
    <property type="match status" value="1"/>
</dbReference>
<dbReference type="EMBL" id="FUHW01000038">
    <property type="protein sequence ID" value="SJM68798.1"/>
    <property type="molecule type" value="Genomic_DNA"/>
</dbReference>
<sequence>MSSDKHSSWSYTEALPVEDDVITRARERAYELGVDPVGPGIASLLQVLAANSKARTVVEVGAGAGVSGLSLLRGLSPQAVFTTIDIDVDHLNAARQAYLDAGIPANRTRTIGGRARDVLPRLTDGAYDMVFIDADKQNLVEYAEHGVRLLRTGGMLIINDALDGDRVPQPAVRDRSTVAARNVGRMLRDNEHLVVSTVPTGSGLLLAVRTS</sequence>
<gene>
    <name evidence="4" type="ORF">FM101_11295</name>
</gene>
<dbReference type="Gene3D" id="3.40.50.150">
    <property type="entry name" value="Vaccinia Virus protein VP39"/>
    <property type="match status" value="1"/>
</dbReference>
<evidence type="ECO:0000313" key="4">
    <source>
        <dbReference type="EMBL" id="SJM68798.1"/>
    </source>
</evidence>
<evidence type="ECO:0000256" key="3">
    <source>
        <dbReference type="ARBA" id="ARBA00022691"/>
    </source>
</evidence>
<organism evidence="4 5">
    <name type="scientific">Arthrobacter rhombi</name>
    <dbReference type="NCBI Taxonomy" id="71253"/>
    <lineage>
        <taxon>Bacteria</taxon>
        <taxon>Bacillati</taxon>
        <taxon>Actinomycetota</taxon>
        <taxon>Actinomycetes</taxon>
        <taxon>Micrococcales</taxon>
        <taxon>Micrococcaceae</taxon>
        <taxon>Arthrobacter</taxon>
    </lineage>
</organism>
<dbReference type="PANTHER" id="PTHR10509">
    <property type="entry name" value="O-METHYLTRANSFERASE-RELATED"/>
    <property type="match status" value="1"/>
</dbReference>
<keyword evidence="3" id="KW-0949">S-adenosyl-L-methionine</keyword>
<keyword evidence="5" id="KW-1185">Reference proteome</keyword>
<dbReference type="GO" id="GO:0032259">
    <property type="term" value="P:methylation"/>
    <property type="evidence" value="ECO:0007669"/>
    <property type="project" value="UniProtKB-KW"/>
</dbReference>
<dbReference type="PROSITE" id="PS51682">
    <property type="entry name" value="SAM_OMT_I"/>
    <property type="match status" value="1"/>
</dbReference>
<dbReference type="PANTHER" id="PTHR10509:SF85">
    <property type="entry name" value="O-METHYLTRANSFERASE RV1220C-RELATED"/>
    <property type="match status" value="1"/>
</dbReference>
<dbReference type="CDD" id="cd02440">
    <property type="entry name" value="AdoMet_MTases"/>
    <property type="match status" value="1"/>
</dbReference>
<dbReference type="GO" id="GO:0008171">
    <property type="term" value="F:O-methyltransferase activity"/>
    <property type="evidence" value="ECO:0007669"/>
    <property type="project" value="InterPro"/>
</dbReference>
<evidence type="ECO:0008006" key="6">
    <source>
        <dbReference type="Google" id="ProtNLM"/>
    </source>
</evidence>
<keyword evidence="1" id="KW-0489">Methyltransferase</keyword>
<dbReference type="InterPro" id="IPR050362">
    <property type="entry name" value="Cation-dep_OMT"/>
</dbReference>
<protein>
    <recommendedName>
        <fullName evidence="6">O-methyltransferase</fullName>
    </recommendedName>
</protein>
<dbReference type="RefSeq" id="WP_086999613.1">
    <property type="nucleotide sequence ID" value="NZ_FUHW01000038.1"/>
</dbReference>
<evidence type="ECO:0000256" key="2">
    <source>
        <dbReference type="ARBA" id="ARBA00022679"/>
    </source>
</evidence>
<dbReference type="InterPro" id="IPR029063">
    <property type="entry name" value="SAM-dependent_MTases_sf"/>
</dbReference>
<dbReference type="GO" id="GO:0008757">
    <property type="term" value="F:S-adenosylmethionine-dependent methyltransferase activity"/>
    <property type="evidence" value="ECO:0007669"/>
    <property type="project" value="TreeGrafter"/>
</dbReference>
<evidence type="ECO:0000256" key="1">
    <source>
        <dbReference type="ARBA" id="ARBA00022603"/>
    </source>
</evidence>
<keyword evidence="2" id="KW-0808">Transferase</keyword>
<evidence type="ECO:0000313" key="5">
    <source>
        <dbReference type="Proteomes" id="UP000195913"/>
    </source>
</evidence>
<dbReference type="Proteomes" id="UP000195913">
    <property type="component" value="Unassembled WGS sequence"/>
</dbReference>
<dbReference type="Pfam" id="PF01596">
    <property type="entry name" value="Methyltransf_3"/>
    <property type="match status" value="1"/>
</dbReference>
<accession>A0A1R4GKS4</accession>
<dbReference type="AlphaFoldDB" id="A0A1R4GKS4"/>
<proteinExistence type="predicted"/>